<dbReference type="PROSITE" id="PS51462">
    <property type="entry name" value="NUDIX"/>
    <property type="match status" value="1"/>
</dbReference>
<keyword evidence="9" id="KW-1185">Reference proteome</keyword>
<comment type="cofactor">
    <cofactor evidence="2">
        <name>Mg(2+)</name>
        <dbReference type="ChEBI" id="CHEBI:18420"/>
    </cofactor>
</comment>
<evidence type="ECO:0000313" key="8">
    <source>
        <dbReference type="EMBL" id="GCE13461.1"/>
    </source>
</evidence>
<comment type="caution">
    <text evidence="8">The sequence shown here is derived from an EMBL/GenBank/DDBJ whole genome shotgun (WGS) entry which is preliminary data.</text>
</comment>
<dbReference type="Gene3D" id="3.90.79.10">
    <property type="entry name" value="Nucleoside Triphosphate Pyrophosphohydrolase"/>
    <property type="match status" value="1"/>
</dbReference>
<feature type="domain" description="Nudix hydrolase" evidence="7">
    <location>
        <begin position="37"/>
        <end position="172"/>
    </location>
</feature>
<evidence type="ECO:0000256" key="1">
    <source>
        <dbReference type="ARBA" id="ARBA00001936"/>
    </source>
</evidence>
<accession>A0A402A395</accession>
<evidence type="ECO:0000256" key="5">
    <source>
        <dbReference type="ARBA" id="ARBA00022842"/>
    </source>
</evidence>
<evidence type="ECO:0000313" key="9">
    <source>
        <dbReference type="Proteomes" id="UP000287352"/>
    </source>
</evidence>
<dbReference type="SUPFAM" id="SSF55811">
    <property type="entry name" value="Nudix"/>
    <property type="match status" value="1"/>
</dbReference>
<dbReference type="Proteomes" id="UP000287352">
    <property type="component" value="Unassembled WGS sequence"/>
</dbReference>
<proteinExistence type="predicted"/>
<dbReference type="InterPro" id="IPR015797">
    <property type="entry name" value="NUDIX_hydrolase-like_dom_sf"/>
</dbReference>
<sequence length="201" mass="22355">MDVLKSTDLVQVLQKRLFPLERAELLLDGLEGDQPQAKRAAVLVAIFEQDGSPHLVFIRRARALRAHSGEIAFPGGKVDPLDLSLEMTALRESQEEIGLAPHLVQVLGVLEPVFTVVSNYLITPVVAYLPQGLGALQLQRSEVAELLLIPLRTLMEPHIAHTEQWTRDGKARTVYFYTYGPDQIWGATGRILAQLLHLLII</sequence>
<organism evidence="8 9">
    <name type="scientific">Tengunoibacter tsumagoiensis</name>
    <dbReference type="NCBI Taxonomy" id="2014871"/>
    <lineage>
        <taxon>Bacteria</taxon>
        <taxon>Bacillati</taxon>
        <taxon>Chloroflexota</taxon>
        <taxon>Ktedonobacteria</taxon>
        <taxon>Ktedonobacterales</taxon>
        <taxon>Dictyobacteraceae</taxon>
        <taxon>Tengunoibacter</taxon>
    </lineage>
</organism>
<dbReference type="PANTHER" id="PTHR12992">
    <property type="entry name" value="NUDIX HYDROLASE"/>
    <property type="match status" value="1"/>
</dbReference>
<evidence type="ECO:0000256" key="3">
    <source>
        <dbReference type="ARBA" id="ARBA00022723"/>
    </source>
</evidence>
<evidence type="ECO:0000256" key="4">
    <source>
        <dbReference type="ARBA" id="ARBA00022801"/>
    </source>
</evidence>
<dbReference type="GO" id="GO:0046872">
    <property type="term" value="F:metal ion binding"/>
    <property type="evidence" value="ECO:0007669"/>
    <property type="project" value="UniProtKB-KW"/>
</dbReference>
<comment type="cofactor">
    <cofactor evidence="1">
        <name>Mn(2+)</name>
        <dbReference type="ChEBI" id="CHEBI:29035"/>
    </cofactor>
</comment>
<reference evidence="9" key="1">
    <citation type="submission" date="2018-12" db="EMBL/GenBank/DDBJ databases">
        <title>Tengunoibacter tsumagoiensis gen. nov., sp. nov., Dictyobacter kobayashii sp. nov., D. alpinus sp. nov., and D. joshuensis sp. nov. and description of Dictyobacteraceae fam. nov. within the order Ktedonobacterales isolated from Tengu-no-mugimeshi.</title>
        <authorList>
            <person name="Wang C.M."/>
            <person name="Zheng Y."/>
            <person name="Sakai Y."/>
            <person name="Toyoda A."/>
            <person name="Minakuchi Y."/>
            <person name="Abe K."/>
            <person name="Yokota A."/>
            <person name="Yabe S."/>
        </authorList>
    </citation>
    <scope>NUCLEOTIDE SEQUENCE [LARGE SCALE GENOMIC DNA]</scope>
    <source>
        <strain evidence="9">Uno3</strain>
    </source>
</reference>
<protein>
    <submittedName>
        <fullName evidence="8">Coenzyme A pyrophosphatase</fullName>
    </submittedName>
</protein>
<dbReference type="InterPro" id="IPR000086">
    <property type="entry name" value="NUDIX_hydrolase_dom"/>
</dbReference>
<name>A0A402A395_9CHLR</name>
<keyword evidence="5" id="KW-0460">Magnesium</keyword>
<keyword evidence="6" id="KW-0464">Manganese</keyword>
<dbReference type="EMBL" id="BIFR01000001">
    <property type="protein sequence ID" value="GCE13461.1"/>
    <property type="molecule type" value="Genomic_DNA"/>
</dbReference>
<dbReference type="AlphaFoldDB" id="A0A402A395"/>
<dbReference type="PANTHER" id="PTHR12992:SF11">
    <property type="entry name" value="MITOCHONDRIAL COENZYME A DIPHOSPHATASE NUDT8"/>
    <property type="match status" value="1"/>
</dbReference>
<dbReference type="CDD" id="cd03426">
    <property type="entry name" value="NUDIX_CoAse_Nudt7"/>
    <property type="match status" value="1"/>
</dbReference>
<dbReference type="Pfam" id="PF00293">
    <property type="entry name" value="NUDIX"/>
    <property type="match status" value="1"/>
</dbReference>
<dbReference type="InterPro" id="IPR045121">
    <property type="entry name" value="CoAse"/>
</dbReference>
<evidence type="ECO:0000256" key="6">
    <source>
        <dbReference type="ARBA" id="ARBA00023211"/>
    </source>
</evidence>
<evidence type="ECO:0000259" key="7">
    <source>
        <dbReference type="PROSITE" id="PS51462"/>
    </source>
</evidence>
<dbReference type="GO" id="GO:0010945">
    <property type="term" value="F:coenzyme A diphosphatase activity"/>
    <property type="evidence" value="ECO:0007669"/>
    <property type="project" value="InterPro"/>
</dbReference>
<keyword evidence="4" id="KW-0378">Hydrolase</keyword>
<evidence type="ECO:0000256" key="2">
    <source>
        <dbReference type="ARBA" id="ARBA00001946"/>
    </source>
</evidence>
<keyword evidence="3" id="KW-0479">Metal-binding</keyword>
<gene>
    <name evidence="8" type="ORF">KTT_33200</name>
</gene>